<keyword evidence="3" id="KW-1185">Reference proteome</keyword>
<proteinExistence type="predicted"/>
<sequence length="102" mass="10765">MRSMVVRGVVAAMVTGLAVLAPAAAFAAPAATGQASVLEERGFNGMALENSPKEAKREAEKDARRQALISGFSNEQCVLLFADSSRLGPGYYWGSASIRCTR</sequence>
<dbReference type="EMBL" id="BSEV01000004">
    <property type="protein sequence ID" value="GLK09235.1"/>
    <property type="molecule type" value="Genomic_DNA"/>
</dbReference>
<dbReference type="Proteomes" id="UP001143474">
    <property type="component" value="Unassembled WGS sequence"/>
</dbReference>
<reference evidence="2" key="1">
    <citation type="journal article" date="2014" name="Int. J. Syst. Evol. Microbiol.">
        <title>Complete genome sequence of Corynebacterium casei LMG S-19264T (=DSM 44701T), isolated from a smear-ripened cheese.</title>
        <authorList>
            <consortium name="US DOE Joint Genome Institute (JGI-PGF)"/>
            <person name="Walter F."/>
            <person name="Albersmeier A."/>
            <person name="Kalinowski J."/>
            <person name="Ruckert C."/>
        </authorList>
    </citation>
    <scope>NUCLEOTIDE SEQUENCE</scope>
    <source>
        <strain evidence="2">VKM Ac-2007</strain>
    </source>
</reference>
<feature type="signal peptide" evidence="1">
    <location>
        <begin position="1"/>
        <end position="27"/>
    </location>
</feature>
<reference evidence="2" key="2">
    <citation type="submission" date="2023-01" db="EMBL/GenBank/DDBJ databases">
        <authorList>
            <person name="Sun Q."/>
            <person name="Evtushenko L."/>
        </authorList>
    </citation>
    <scope>NUCLEOTIDE SEQUENCE</scope>
    <source>
        <strain evidence="2">VKM Ac-2007</strain>
    </source>
</reference>
<evidence type="ECO:0000256" key="1">
    <source>
        <dbReference type="SAM" id="SignalP"/>
    </source>
</evidence>
<keyword evidence="1" id="KW-0732">Signal</keyword>
<protein>
    <submittedName>
        <fullName evidence="2">Uncharacterized protein</fullName>
    </submittedName>
</protein>
<dbReference type="RefSeq" id="WP_271217697.1">
    <property type="nucleotide sequence ID" value="NZ_BAAAVD010000004.1"/>
</dbReference>
<accession>A0A9W6MCV0</accession>
<feature type="chain" id="PRO_5040818934" evidence="1">
    <location>
        <begin position="28"/>
        <end position="102"/>
    </location>
</feature>
<evidence type="ECO:0000313" key="3">
    <source>
        <dbReference type="Proteomes" id="UP001143474"/>
    </source>
</evidence>
<comment type="caution">
    <text evidence="2">The sequence shown here is derived from an EMBL/GenBank/DDBJ whole genome shotgun (WGS) entry which is preliminary data.</text>
</comment>
<organism evidence="2 3">
    <name type="scientific">Streptosporangium carneum</name>
    <dbReference type="NCBI Taxonomy" id="47481"/>
    <lineage>
        <taxon>Bacteria</taxon>
        <taxon>Bacillati</taxon>
        <taxon>Actinomycetota</taxon>
        <taxon>Actinomycetes</taxon>
        <taxon>Streptosporangiales</taxon>
        <taxon>Streptosporangiaceae</taxon>
        <taxon>Streptosporangium</taxon>
    </lineage>
</organism>
<evidence type="ECO:0000313" key="2">
    <source>
        <dbReference type="EMBL" id="GLK09235.1"/>
    </source>
</evidence>
<name>A0A9W6MCV0_9ACTN</name>
<gene>
    <name evidence="2" type="ORF">GCM10017600_26410</name>
</gene>
<dbReference type="AlphaFoldDB" id="A0A9W6MCV0"/>